<evidence type="ECO:0000256" key="1">
    <source>
        <dbReference type="SAM" id="Phobius"/>
    </source>
</evidence>
<dbReference type="Proteomes" id="UP000319908">
    <property type="component" value="Unassembled WGS sequence"/>
</dbReference>
<keyword evidence="1" id="KW-1133">Transmembrane helix</keyword>
<reference evidence="2 3" key="1">
    <citation type="journal article" date="2020" name="Antonie Van Leeuwenhoek">
        <title>Rhodopirellula heiligendammensis sp. nov., Rhodopirellula pilleata sp. nov., and Rhodopirellula solitaria sp. nov. isolated from natural or artificial marine surfaces in Northern Germany and California, USA, and emended description of the genus Rhodopirellula.</title>
        <authorList>
            <person name="Kallscheuer N."/>
            <person name="Wiegand S."/>
            <person name="Jogler M."/>
            <person name="Boedeker C."/>
            <person name="Peeters S.H."/>
            <person name="Rast P."/>
            <person name="Heuer A."/>
            <person name="Jetten M.S.M."/>
            <person name="Rohde M."/>
            <person name="Jogler C."/>
        </authorList>
    </citation>
    <scope>NUCLEOTIDE SEQUENCE [LARGE SCALE GENOMIC DNA]</scope>
    <source>
        <strain evidence="2 3">Poly21</strain>
    </source>
</reference>
<comment type="caution">
    <text evidence="2">The sequence shown here is derived from an EMBL/GenBank/DDBJ whole genome shotgun (WGS) entry which is preliminary data.</text>
</comment>
<keyword evidence="3" id="KW-1185">Reference proteome</keyword>
<dbReference type="EMBL" id="SJPU01000002">
    <property type="protein sequence ID" value="TWU16067.1"/>
    <property type="molecule type" value="Genomic_DNA"/>
</dbReference>
<accession>A0A5C6BWQ7</accession>
<keyword evidence="1" id="KW-0472">Membrane</keyword>
<dbReference type="OrthoDB" id="286038at2"/>
<protein>
    <submittedName>
        <fullName evidence="2">Uncharacterized protein</fullName>
    </submittedName>
</protein>
<feature type="transmembrane region" description="Helical" evidence="1">
    <location>
        <begin position="33"/>
        <end position="51"/>
    </location>
</feature>
<evidence type="ECO:0000313" key="2">
    <source>
        <dbReference type="EMBL" id="TWU16067.1"/>
    </source>
</evidence>
<evidence type="ECO:0000313" key="3">
    <source>
        <dbReference type="Proteomes" id="UP000319908"/>
    </source>
</evidence>
<dbReference type="AlphaFoldDB" id="A0A5C6BWQ7"/>
<feature type="transmembrane region" description="Helical" evidence="1">
    <location>
        <begin position="9"/>
        <end position="27"/>
    </location>
</feature>
<sequence length="78" mass="9276">MPQCYDRRYFAFFGFWFFCVFLFFLGMDGYQRYAVLATPAVFATLVLLIFIPRDVEKVPEAYRLASRRDIFKALLGRI</sequence>
<keyword evidence="1" id="KW-0812">Transmembrane</keyword>
<name>A0A5C6BWQ7_9BACT</name>
<organism evidence="2 3">
    <name type="scientific">Allorhodopirellula heiligendammensis</name>
    <dbReference type="NCBI Taxonomy" id="2714739"/>
    <lineage>
        <taxon>Bacteria</taxon>
        <taxon>Pseudomonadati</taxon>
        <taxon>Planctomycetota</taxon>
        <taxon>Planctomycetia</taxon>
        <taxon>Pirellulales</taxon>
        <taxon>Pirellulaceae</taxon>
        <taxon>Allorhodopirellula</taxon>
    </lineage>
</organism>
<proteinExistence type="predicted"/>
<gene>
    <name evidence="2" type="ORF">Poly21_32720</name>
</gene>
<dbReference type="RefSeq" id="WP_146407800.1">
    <property type="nucleotide sequence ID" value="NZ_SJPU01000002.1"/>
</dbReference>